<accession>A0A849VRY4</accession>
<protein>
    <recommendedName>
        <fullName evidence="5">Peptidase S10</fullName>
    </recommendedName>
</protein>
<gene>
    <name evidence="3" type="ORF">HQ945_16030</name>
</gene>
<dbReference type="InterPro" id="IPR001563">
    <property type="entry name" value="Peptidase_S10"/>
</dbReference>
<name>A0A849VRY4_9HYPH</name>
<comment type="caution">
    <text evidence="3">The sequence shown here is derived from an EMBL/GenBank/DDBJ whole genome shotgun (WGS) entry which is preliminary data.</text>
</comment>
<feature type="chain" id="PRO_5032435317" description="Peptidase S10" evidence="2">
    <location>
        <begin position="16"/>
        <end position="739"/>
    </location>
</feature>
<evidence type="ECO:0000313" key="3">
    <source>
        <dbReference type="EMBL" id="NTS32768.1"/>
    </source>
</evidence>
<evidence type="ECO:0008006" key="5">
    <source>
        <dbReference type="Google" id="ProtNLM"/>
    </source>
</evidence>
<dbReference type="Gene3D" id="3.40.50.1820">
    <property type="entry name" value="alpha/beta hydrolase"/>
    <property type="match status" value="1"/>
</dbReference>
<dbReference type="Proteomes" id="UP000550508">
    <property type="component" value="Unassembled WGS sequence"/>
</dbReference>
<dbReference type="EMBL" id="JABUMX010000003">
    <property type="protein sequence ID" value="NTS32768.1"/>
    <property type="molecule type" value="Genomic_DNA"/>
</dbReference>
<dbReference type="PROSITE" id="PS51257">
    <property type="entry name" value="PROKAR_LIPOPROTEIN"/>
    <property type="match status" value="1"/>
</dbReference>
<keyword evidence="2" id="KW-0732">Signal</keyword>
<dbReference type="InterPro" id="IPR029058">
    <property type="entry name" value="AB_hydrolase_fold"/>
</dbReference>
<organism evidence="3 4">
    <name type="scientific">Phyllobacterium pellucidum</name>
    <dbReference type="NCBI Taxonomy" id="2740464"/>
    <lineage>
        <taxon>Bacteria</taxon>
        <taxon>Pseudomonadati</taxon>
        <taxon>Pseudomonadota</taxon>
        <taxon>Alphaproteobacteria</taxon>
        <taxon>Hyphomicrobiales</taxon>
        <taxon>Phyllobacteriaceae</taxon>
        <taxon>Phyllobacterium</taxon>
    </lineage>
</organism>
<reference evidence="3 4" key="1">
    <citation type="submission" date="2020-05" db="EMBL/GenBank/DDBJ databases">
        <authorList>
            <person name="Kim M.K."/>
        </authorList>
    </citation>
    <scope>NUCLEOTIDE SEQUENCE [LARGE SCALE GENOMIC DNA]</scope>
    <source>
        <strain evidence="3 4">BT25</strain>
    </source>
</reference>
<sequence>MNLKILYLFPLLALAACDNSHNPAPAGAALPAEVSSAGTFEASPPETAEAGAAATTIMVVPETAVAAVPETTKATPETTVAAVPETTVAVEPETSKAVAPETTKAVELEATGRGVPQATSTRAPETTKVVAPEATGRGTPDATRAGVLSAPRAGAPEVSKAVAPETAVEVVPEVTEPVQPVPPSVTVDPGATARLQAAELMKAGKPYEAASVLKEAGLDEEAYALIAPADYAFHQKDHPATATAPVDETPSSMRHSMTIDGKTVWFTAKAGHYIAYAPKDPKNPDKKDAKAAIFYMSYTRDDLPPENRPVTFFFNGGPGSSSVYLHTASWAPQRLKVDTPNIPKLAKDLKFPLIDNAETLLDHTDLVFVDPVGTGLSKAIAPHKNEEFYVADTDAAIVRDFVARYVNTNSRQSSPKYLYGESWGGSRIAFASALMEDAGISLYEPDPSGRPTKVLTGLVFNSPLLNGSSCYLFNLSGGCYLTLPTRAFTVDYLLGPAKSWRGKRTLEEYADYLRKFSEERFAPTYVKYNEKVQEPGTGGKSGKPLAYKPKTPEVLALVESTLTELRNIFGDPSMTADEAFTKYGDISIKVPGFGSGVYDTRLKADDYDVNLFEETIFGDHISSRLPTYLNYFTEGKYLTNCGCKFNMKRNPGGVVEITQALTHDPKLKMLVLHGYYDMSTPFFGSESTLKQAKLDKIIPVKLFEGGHMTYYTEAARGPMKKELDAFYMAQPATTVASKN</sequence>
<dbReference type="GO" id="GO:0006508">
    <property type="term" value="P:proteolysis"/>
    <property type="evidence" value="ECO:0007669"/>
    <property type="project" value="InterPro"/>
</dbReference>
<evidence type="ECO:0000256" key="1">
    <source>
        <dbReference type="SAM" id="MobiDB-lite"/>
    </source>
</evidence>
<dbReference type="RefSeq" id="WP_162737112.1">
    <property type="nucleotide sequence ID" value="NZ_JABUMX010000003.1"/>
</dbReference>
<dbReference type="GO" id="GO:0004185">
    <property type="term" value="F:serine-type carboxypeptidase activity"/>
    <property type="evidence" value="ECO:0007669"/>
    <property type="project" value="InterPro"/>
</dbReference>
<keyword evidence="4" id="KW-1185">Reference proteome</keyword>
<evidence type="ECO:0000256" key="2">
    <source>
        <dbReference type="SAM" id="SignalP"/>
    </source>
</evidence>
<evidence type="ECO:0000313" key="4">
    <source>
        <dbReference type="Proteomes" id="UP000550508"/>
    </source>
</evidence>
<proteinExistence type="predicted"/>
<dbReference type="SUPFAM" id="SSF53474">
    <property type="entry name" value="alpha/beta-Hydrolases"/>
    <property type="match status" value="1"/>
</dbReference>
<feature type="signal peptide" evidence="2">
    <location>
        <begin position="1"/>
        <end position="15"/>
    </location>
</feature>
<dbReference type="Pfam" id="PF00450">
    <property type="entry name" value="Peptidase_S10"/>
    <property type="match status" value="1"/>
</dbReference>
<feature type="region of interest" description="Disordered" evidence="1">
    <location>
        <begin position="111"/>
        <end position="146"/>
    </location>
</feature>
<dbReference type="AlphaFoldDB" id="A0A849VRY4"/>